<proteinExistence type="predicted"/>
<dbReference type="RefSeq" id="WP_237079957.1">
    <property type="nucleotide sequence ID" value="NZ_CP017169.1"/>
</dbReference>
<dbReference type="EMBL" id="CP017174">
    <property type="protein sequence ID" value="QDE71154.1"/>
    <property type="molecule type" value="Genomic_DNA"/>
</dbReference>
<gene>
    <name evidence="1" type="ORF">BHS09_31600</name>
</gene>
<protein>
    <submittedName>
        <fullName evidence="1">Uncharacterized protein</fullName>
    </submittedName>
</protein>
<evidence type="ECO:0000313" key="2">
    <source>
        <dbReference type="Proteomes" id="UP000320179"/>
    </source>
</evidence>
<dbReference type="Proteomes" id="UP000320179">
    <property type="component" value="Chromosome"/>
</dbReference>
<evidence type="ECO:0000313" key="1">
    <source>
        <dbReference type="EMBL" id="QDE71154.1"/>
    </source>
</evidence>
<accession>A0AAE6KV65</accession>
<dbReference type="AlphaFoldDB" id="A0AAE6KV65"/>
<sequence>MPPERSTPVLMLPFAPAYENLDALRASAAWTVLDEALHWGLAVGGALVLAGGRLTKTVRTQPPPAPLPLVEKRRTA</sequence>
<name>A0AAE6KV65_MYXXA</name>
<organism evidence="1 2">
    <name type="scientific">Myxococcus xanthus</name>
    <dbReference type="NCBI Taxonomy" id="34"/>
    <lineage>
        <taxon>Bacteria</taxon>
        <taxon>Pseudomonadati</taxon>
        <taxon>Myxococcota</taxon>
        <taxon>Myxococcia</taxon>
        <taxon>Myxococcales</taxon>
        <taxon>Cystobacterineae</taxon>
        <taxon>Myxococcaceae</taxon>
        <taxon>Myxococcus</taxon>
    </lineage>
</organism>
<reference evidence="1 2" key="1">
    <citation type="journal article" date="2019" name="Science">
        <title>Social genes are selection hotspots in kin groups of a soil microbe.</title>
        <authorList>
            <person name="Wielgoss S."/>
            <person name="Wolfensberger R."/>
            <person name="Sun L."/>
            <person name="Fiegna F."/>
            <person name="Velicer G.J."/>
        </authorList>
    </citation>
    <scope>NUCLEOTIDE SEQUENCE [LARGE SCALE GENOMIC DNA]</scope>
    <source>
        <strain evidence="1 2">MC3.5.9c15</strain>
    </source>
</reference>